<dbReference type="EMBL" id="CP036281">
    <property type="protein sequence ID" value="QDU79427.1"/>
    <property type="molecule type" value="Genomic_DNA"/>
</dbReference>
<keyword evidence="3" id="KW-1185">Reference proteome</keyword>
<proteinExistence type="predicted"/>
<accession>A0A518CJP3</accession>
<feature type="transmembrane region" description="Helical" evidence="1">
    <location>
        <begin position="235"/>
        <end position="255"/>
    </location>
</feature>
<dbReference type="RefSeq" id="WP_144994020.1">
    <property type="nucleotide sequence ID" value="NZ_CP036281.1"/>
</dbReference>
<dbReference type="InterPro" id="IPR037063">
    <property type="entry name" value="PHb_sf"/>
</dbReference>
<protein>
    <recommendedName>
        <fullName evidence="4">YokE-like PH domain-containing protein</fullName>
    </recommendedName>
</protein>
<evidence type="ECO:0000256" key="1">
    <source>
        <dbReference type="SAM" id="Phobius"/>
    </source>
</evidence>
<dbReference type="Proteomes" id="UP000317178">
    <property type="component" value="Chromosome"/>
</dbReference>
<evidence type="ECO:0000313" key="3">
    <source>
        <dbReference type="Proteomes" id="UP000317178"/>
    </source>
</evidence>
<dbReference type="Gene3D" id="2.30.29.50">
    <property type="entry name" value="Bacterial Pleckstrin homology domain"/>
    <property type="match status" value="1"/>
</dbReference>
<dbReference type="KEGG" id="plon:Pla110_11370"/>
<reference evidence="2 3" key="1">
    <citation type="submission" date="2019-02" db="EMBL/GenBank/DDBJ databases">
        <title>Deep-cultivation of Planctomycetes and their phenomic and genomic characterization uncovers novel biology.</title>
        <authorList>
            <person name="Wiegand S."/>
            <person name="Jogler M."/>
            <person name="Boedeker C."/>
            <person name="Pinto D."/>
            <person name="Vollmers J."/>
            <person name="Rivas-Marin E."/>
            <person name="Kohn T."/>
            <person name="Peeters S.H."/>
            <person name="Heuer A."/>
            <person name="Rast P."/>
            <person name="Oberbeckmann S."/>
            <person name="Bunk B."/>
            <person name="Jeske O."/>
            <person name="Meyerdierks A."/>
            <person name="Storesund J.E."/>
            <person name="Kallscheuer N."/>
            <person name="Luecker S."/>
            <person name="Lage O.M."/>
            <person name="Pohl T."/>
            <person name="Merkel B.J."/>
            <person name="Hornburger P."/>
            <person name="Mueller R.-W."/>
            <person name="Bruemmer F."/>
            <person name="Labrenz M."/>
            <person name="Spormann A.M."/>
            <person name="Op den Camp H."/>
            <person name="Overmann J."/>
            <person name="Amann R."/>
            <person name="Jetten M.S.M."/>
            <person name="Mascher T."/>
            <person name="Medema M.H."/>
            <person name="Devos D.P."/>
            <person name="Kaster A.-K."/>
            <person name="Ovreas L."/>
            <person name="Rohde M."/>
            <person name="Galperin M.Y."/>
            <person name="Jogler C."/>
        </authorList>
    </citation>
    <scope>NUCLEOTIDE SEQUENCE [LARGE SCALE GENOMIC DNA]</scope>
    <source>
        <strain evidence="2 3">Pla110</strain>
    </source>
</reference>
<dbReference type="OrthoDB" id="251792at2"/>
<keyword evidence="1" id="KW-0472">Membrane</keyword>
<gene>
    <name evidence="2" type="ORF">Pla110_11370</name>
</gene>
<sequence length="303" mass="34333">MSTVDRPAVEKKLAELNLHLSPHINYQLETMFPKLEGMFVKGTIKKKAALVNRLEPLMDEMLLDNETVLFVSKGNQSSFAESFFMGALWAQMINHTAVVLTNLRLLCIRTNGKGKPKRTYWSIYYSQIRHLGSTIFGNAKIKLKDGKSLSYSGFPKIDQQTMRSVFQDAYRSFEEKGFDPPVTQSWERLCGHCYEVVPKGQYRCEECGTTFWTPAEIGFRSFVFPSWGDFVMKHYPIAVFELLGFLVLIAIMLGAAANEDYVFAIFAFFIGNGSDALITSRIAAKGLHIKQEPETEFASLRTV</sequence>
<keyword evidence="1" id="KW-0812">Transmembrane</keyword>
<dbReference type="AlphaFoldDB" id="A0A518CJP3"/>
<feature type="transmembrane region" description="Helical" evidence="1">
    <location>
        <begin position="261"/>
        <end position="278"/>
    </location>
</feature>
<evidence type="ECO:0008006" key="4">
    <source>
        <dbReference type="Google" id="ProtNLM"/>
    </source>
</evidence>
<organism evidence="2 3">
    <name type="scientific">Polystyrenella longa</name>
    <dbReference type="NCBI Taxonomy" id="2528007"/>
    <lineage>
        <taxon>Bacteria</taxon>
        <taxon>Pseudomonadati</taxon>
        <taxon>Planctomycetota</taxon>
        <taxon>Planctomycetia</taxon>
        <taxon>Planctomycetales</taxon>
        <taxon>Planctomycetaceae</taxon>
        <taxon>Polystyrenella</taxon>
    </lineage>
</organism>
<name>A0A518CJP3_9PLAN</name>
<keyword evidence="1" id="KW-1133">Transmembrane helix</keyword>
<evidence type="ECO:0000313" key="2">
    <source>
        <dbReference type="EMBL" id="QDU79427.1"/>
    </source>
</evidence>